<dbReference type="Proteomes" id="UP000077315">
    <property type="component" value="Unassembled WGS sequence"/>
</dbReference>
<dbReference type="EMBL" id="KV441001">
    <property type="protein sequence ID" value="OAD66643.1"/>
    <property type="molecule type" value="Genomic_DNA"/>
</dbReference>
<reference evidence="3" key="1">
    <citation type="submission" date="2015-06" db="EMBL/GenBank/DDBJ databases">
        <title>Expansion of signal transduction pathways in fungi by whole-genome duplication.</title>
        <authorList>
            <consortium name="DOE Joint Genome Institute"/>
            <person name="Corrochano L.M."/>
            <person name="Kuo A."/>
            <person name="Marcet-Houben M."/>
            <person name="Polaino S."/>
            <person name="Salamov A."/>
            <person name="Villalobos J.M."/>
            <person name="Alvarez M.I."/>
            <person name="Avalos J."/>
            <person name="Benito E.P."/>
            <person name="Benoit I."/>
            <person name="Burger G."/>
            <person name="Camino L.P."/>
            <person name="Canovas D."/>
            <person name="Cerda-Olmedo E."/>
            <person name="Cheng J.-F."/>
            <person name="Dominguez A."/>
            <person name="Elias M."/>
            <person name="Eslava A.P."/>
            <person name="Glaser F."/>
            <person name="Grimwood J."/>
            <person name="Gutierrez G."/>
            <person name="Heitman J."/>
            <person name="Henrissat B."/>
            <person name="Iturriaga E.A."/>
            <person name="Lang B.F."/>
            <person name="Lavin J.L."/>
            <person name="Lee S."/>
            <person name="Li W."/>
            <person name="Lindquist E."/>
            <person name="Lopez-Garcia S."/>
            <person name="Luque E.M."/>
            <person name="Marcos A.T."/>
            <person name="Martin J."/>
            <person name="McCluskey K."/>
            <person name="Medina H.R."/>
            <person name="Miralles-Duran A."/>
            <person name="Miyazaki A."/>
            <person name="Munoz-Torres E."/>
            <person name="Oguiza J.A."/>
            <person name="Ohm R."/>
            <person name="Olmedo M."/>
            <person name="Orejas M."/>
            <person name="Ortiz-Castellanos L."/>
            <person name="Pisabarro A.G."/>
            <person name="Rodriguez-Romero J."/>
            <person name="Ruiz-Herrera J."/>
            <person name="Ruiz-Vazquez R."/>
            <person name="Sanz C."/>
            <person name="Schackwitz W."/>
            <person name="Schmutz J."/>
            <person name="Shahriari M."/>
            <person name="Shelest E."/>
            <person name="Silva-Franco F."/>
            <person name="Soanes D."/>
            <person name="Syed K."/>
            <person name="Tagua V.G."/>
            <person name="Talbot N.J."/>
            <person name="Thon M."/>
            <person name="De vries R.P."/>
            <person name="Wiebenga A."/>
            <person name="Yadav J.S."/>
            <person name="Braun E.L."/>
            <person name="Baker S."/>
            <person name="Garre V."/>
            <person name="Horwitz B."/>
            <person name="Torres-Martinez S."/>
            <person name="Idnurm A."/>
            <person name="Herrera-Estrella A."/>
            <person name="Gabaldon T."/>
            <person name="Grigoriev I.V."/>
        </authorList>
    </citation>
    <scope>NUCLEOTIDE SEQUENCE [LARGE SCALE GENOMIC DNA]</scope>
    <source>
        <strain evidence="3">NRRL 1555(-)</strain>
    </source>
</reference>
<dbReference type="OrthoDB" id="1684102at2759"/>
<accession>A0A162TF61</accession>
<proteinExistence type="predicted"/>
<gene>
    <name evidence="2" type="ORF">PHYBLDRAFT_189222</name>
</gene>
<keyword evidence="1" id="KW-0812">Transmembrane</keyword>
<name>A0A162TF61_PHYB8</name>
<dbReference type="VEuPathDB" id="FungiDB:PHYBLDRAFT_189222"/>
<keyword evidence="1" id="KW-1133">Transmembrane helix</keyword>
<evidence type="ECO:0000313" key="3">
    <source>
        <dbReference type="Proteomes" id="UP000077315"/>
    </source>
</evidence>
<dbReference type="AlphaFoldDB" id="A0A162TF61"/>
<dbReference type="RefSeq" id="XP_018284683.1">
    <property type="nucleotide sequence ID" value="XM_018439624.1"/>
</dbReference>
<keyword evidence="3" id="KW-1185">Reference proteome</keyword>
<evidence type="ECO:0000313" key="2">
    <source>
        <dbReference type="EMBL" id="OAD66643.1"/>
    </source>
</evidence>
<organism evidence="2 3">
    <name type="scientific">Phycomyces blakesleeanus (strain ATCC 8743b / DSM 1359 / FGSC 10004 / NBRC 33097 / NRRL 1555)</name>
    <dbReference type="NCBI Taxonomy" id="763407"/>
    <lineage>
        <taxon>Eukaryota</taxon>
        <taxon>Fungi</taxon>
        <taxon>Fungi incertae sedis</taxon>
        <taxon>Mucoromycota</taxon>
        <taxon>Mucoromycotina</taxon>
        <taxon>Mucoromycetes</taxon>
        <taxon>Mucorales</taxon>
        <taxon>Phycomycetaceae</taxon>
        <taxon>Phycomyces</taxon>
    </lineage>
</organism>
<dbReference type="InParanoid" id="A0A162TF61"/>
<sequence length="544" mass="62709">MLLFDPKDFPDTFELLRQYFQLCSRQPRRLVSILFLTVTLCFFYFIVLGYDDRIEFDMRPAEMAVEIKAIQDFPIWPLQLEDEAIRDRSSAYKPTMFTAKSPSFASFASLVLFKPVTAVIYRVSDNDEGIQQVVKHLSKYPFFKEILIFNQIESRPLVVEDFGGEMSEDVSIEIYDSRDDIQTMGRFTTCSMASHETCYTQDDVWLNIYLDTLYTLSLKSPELVYASARPTEYLDALGWRFGNIGNNTNNNIDSSLHTGYVDLRYGAFIPRHKAQTFLTQLAEQGITKAQLRQADMYFSLWTNQYPWILSNSLVSLEQEDKLNPIIRSPSLYENMYDAMDKLGQSLAENITQKDHFNRLDGIIPLESRQERASCVNDKCLFITNIDPFPEPGTFVPATDLDSGIESLQSRKSTGLHHEWVYQSYQKAVDQDPRTCWNTFKIPKANDYFGLTMVGSIEAKRLVLYGRRDIRHAASMFNVTVESVENNWVTCKLWTLPDAQVVRQRVPLGIDCSGVKEFKTIRIHFVEDQKEPFDVCGIGLDNFNV</sequence>
<keyword evidence="1" id="KW-0472">Membrane</keyword>
<evidence type="ECO:0000256" key="1">
    <source>
        <dbReference type="SAM" id="Phobius"/>
    </source>
</evidence>
<protein>
    <submittedName>
        <fullName evidence="2">Uncharacterized protein</fullName>
    </submittedName>
</protein>
<dbReference type="GeneID" id="29000530"/>
<feature type="transmembrane region" description="Helical" evidence="1">
    <location>
        <begin position="30"/>
        <end position="50"/>
    </location>
</feature>